<dbReference type="GO" id="GO:0031418">
    <property type="term" value="F:L-ascorbic acid binding"/>
    <property type="evidence" value="ECO:0007669"/>
    <property type="project" value="UniProtKB-KW"/>
</dbReference>
<dbReference type="Proteomes" id="UP001372338">
    <property type="component" value="Unassembled WGS sequence"/>
</dbReference>
<gene>
    <name evidence="7" type="ORF">RIF29_20976</name>
</gene>
<dbReference type="SUPFAM" id="SSF51197">
    <property type="entry name" value="Clavaminate synthase-like"/>
    <property type="match status" value="1"/>
</dbReference>
<organism evidence="7 8">
    <name type="scientific">Crotalaria pallida</name>
    <name type="common">Smooth rattlebox</name>
    <name type="synonym">Crotalaria striata</name>
    <dbReference type="NCBI Taxonomy" id="3830"/>
    <lineage>
        <taxon>Eukaryota</taxon>
        <taxon>Viridiplantae</taxon>
        <taxon>Streptophyta</taxon>
        <taxon>Embryophyta</taxon>
        <taxon>Tracheophyta</taxon>
        <taxon>Spermatophyta</taxon>
        <taxon>Magnoliopsida</taxon>
        <taxon>eudicotyledons</taxon>
        <taxon>Gunneridae</taxon>
        <taxon>Pentapetalae</taxon>
        <taxon>rosids</taxon>
        <taxon>fabids</taxon>
        <taxon>Fabales</taxon>
        <taxon>Fabaceae</taxon>
        <taxon>Papilionoideae</taxon>
        <taxon>50 kb inversion clade</taxon>
        <taxon>genistoids sensu lato</taxon>
        <taxon>core genistoids</taxon>
        <taxon>Crotalarieae</taxon>
        <taxon>Crotalaria</taxon>
    </lineage>
</organism>
<comment type="caution">
    <text evidence="7">The sequence shown here is derived from an EMBL/GenBank/DDBJ whole genome shotgun (WGS) entry which is preliminary data.</text>
</comment>
<feature type="domain" description="Fe2OG dioxygenase" evidence="6">
    <location>
        <begin position="188"/>
        <end position="289"/>
    </location>
</feature>
<evidence type="ECO:0000256" key="4">
    <source>
        <dbReference type="ARBA" id="ARBA00023004"/>
    </source>
</evidence>
<dbReference type="EMBL" id="JAYWIO010000004">
    <property type="protein sequence ID" value="KAK7268280.1"/>
    <property type="molecule type" value="Genomic_DNA"/>
</dbReference>
<evidence type="ECO:0000256" key="3">
    <source>
        <dbReference type="ARBA" id="ARBA00022896"/>
    </source>
</evidence>
<dbReference type="InterPro" id="IPR026992">
    <property type="entry name" value="DIOX_N"/>
</dbReference>
<accession>A0AAN9F4I0</accession>
<evidence type="ECO:0000256" key="2">
    <source>
        <dbReference type="ARBA" id="ARBA00022723"/>
    </source>
</evidence>
<comment type="similarity">
    <text evidence="1 5">Belongs to the iron/ascorbate-dependent oxidoreductase family.</text>
</comment>
<dbReference type="PROSITE" id="PS51471">
    <property type="entry name" value="FE2OG_OXY"/>
    <property type="match status" value="1"/>
</dbReference>
<dbReference type="InterPro" id="IPR050295">
    <property type="entry name" value="Plant_2OG-oxidoreductases"/>
</dbReference>
<evidence type="ECO:0000313" key="7">
    <source>
        <dbReference type="EMBL" id="KAK7268280.1"/>
    </source>
</evidence>
<evidence type="ECO:0000259" key="6">
    <source>
        <dbReference type="PROSITE" id="PS51471"/>
    </source>
</evidence>
<evidence type="ECO:0000313" key="8">
    <source>
        <dbReference type="Proteomes" id="UP001372338"/>
    </source>
</evidence>
<dbReference type="GO" id="GO:0016491">
    <property type="term" value="F:oxidoreductase activity"/>
    <property type="evidence" value="ECO:0007669"/>
    <property type="project" value="UniProtKB-KW"/>
</dbReference>
<dbReference type="GO" id="GO:0046872">
    <property type="term" value="F:metal ion binding"/>
    <property type="evidence" value="ECO:0007669"/>
    <property type="project" value="UniProtKB-KW"/>
</dbReference>
<keyword evidence="3" id="KW-0847">Vitamin C</keyword>
<reference evidence="7 8" key="1">
    <citation type="submission" date="2024-01" db="EMBL/GenBank/DDBJ databases">
        <title>The genomes of 5 underutilized Papilionoideae crops provide insights into root nodulation and disease resistanc.</title>
        <authorList>
            <person name="Yuan L."/>
        </authorList>
    </citation>
    <scope>NUCLEOTIDE SEQUENCE [LARGE SCALE GENOMIC DNA]</scope>
    <source>
        <strain evidence="7">ZHUSHIDOU_FW_LH</strain>
        <tissue evidence="7">Leaf</tissue>
    </source>
</reference>
<dbReference type="Pfam" id="PF14226">
    <property type="entry name" value="DIOX_N"/>
    <property type="match status" value="1"/>
</dbReference>
<dbReference type="InterPro" id="IPR027443">
    <property type="entry name" value="IPNS-like_sf"/>
</dbReference>
<protein>
    <recommendedName>
        <fullName evidence="6">Fe2OG dioxygenase domain-containing protein</fullName>
    </recommendedName>
</protein>
<name>A0AAN9F4I0_CROPI</name>
<proteinExistence type="inferred from homology"/>
<dbReference type="InterPro" id="IPR044861">
    <property type="entry name" value="IPNS-like_FE2OG_OXY"/>
</dbReference>
<keyword evidence="5" id="KW-0560">Oxidoreductase</keyword>
<dbReference type="Pfam" id="PF03171">
    <property type="entry name" value="2OG-FeII_Oxy"/>
    <property type="match status" value="1"/>
</dbReference>
<dbReference type="Gene3D" id="2.60.120.330">
    <property type="entry name" value="B-lactam Antibiotic, Isopenicillin N Synthase, Chain"/>
    <property type="match status" value="1"/>
</dbReference>
<keyword evidence="8" id="KW-1185">Reference proteome</keyword>
<evidence type="ECO:0000256" key="5">
    <source>
        <dbReference type="RuleBase" id="RU003682"/>
    </source>
</evidence>
<keyword evidence="4 5" id="KW-0408">Iron</keyword>
<keyword evidence="2 5" id="KW-0479">Metal-binding</keyword>
<dbReference type="AlphaFoldDB" id="A0AAN9F4I0"/>
<evidence type="ECO:0000256" key="1">
    <source>
        <dbReference type="ARBA" id="ARBA00008056"/>
    </source>
</evidence>
<dbReference type="PANTHER" id="PTHR47991">
    <property type="entry name" value="OXOGLUTARATE/IRON-DEPENDENT DIOXYGENASE"/>
    <property type="match status" value="1"/>
</dbReference>
<sequence>MEKLISSRSNLHYVPDSYILPPESRPGNDAPLCNMVPVIDLGGGLSFDNSSLTQQIIKASQEFGFFQLVNHGIPKKLLDDVMQVAREFFELPIEDKAAIYSEDPKQGCRLYTSIDYANEDVHYWRDALRLLSHPLEQHIQNWPNKPTRYRDVMGSYSVKVRKLGLLLLDLICKGLGLESGYFNDELSNFQLMGINHYPPCPDPSLTLGLPKHSDVNLITLLLQGETEMHGLQVCKDGQWFAVEPLPYALVVNIGHTLQIISNGKLMSADHRVVTNKRLARTTIASFIHPSLSCQIEPAEALIDDCNPPLFKAFEYKDFYSTYMTATHARVSPLELYKL</sequence>
<dbReference type="InterPro" id="IPR005123">
    <property type="entry name" value="Oxoglu/Fe-dep_dioxygenase_dom"/>
</dbReference>